<dbReference type="Proteomes" id="UP000095283">
    <property type="component" value="Unplaced"/>
</dbReference>
<evidence type="ECO:0000256" key="3">
    <source>
        <dbReference type="ARBA" id="ARBA00023170"/>
    </source>
</evidence>
<dbReference type="SUPFAM" id="SSF48508">
    <property type="entry name" value="Nuclear receptor ligand-binding domain"/>
    <property type="match status" value="1"/>
</dbReference>
<sequence length="97" mass="10999">MIILAHDLALATQTDLLMMLEWVRSLPCYSSIEEIDRTTLLKRFAVFNLVLENGYYTAAANVNDVWLISNGTCMPRNVEVLPEESKHLLPNCCDNPD</sequence>
<evidence type="ECO:0000259" key="4">
    <source>
        <dbReference type="PROSITE" id="PS51843"/>
    </source>
</evidence>
<dbReference type="AlphaFoldDB" id="A0A1I7XV45"/>
<reference evidence="6" key="1">
    <citation type="submission" date="2016-11" db="UniProtKB">
        <authorList>
            <consortium name="WormBaseParasite"/>
        </authorList>
    </citation>
    <scope>IDENTIFICATION</scope>
</reference>
<evidence type="ECO:0000256" key="2">
    <source>
        <dbReference type="ARBA" id="ARBA00023163"/>
    </source>
</evidence>
<evidence type="ECO:0000313" key="5">
    <source>
        <dbReference type="Proteomes" id="UP000095283"/>
    </source>
</evidence>
<dbReference type="Gene3D" id="1.10.565.10">
    <property type="entry name" value="Retinoid X Receptor"/>
    <property type="match status" value="1"/>
</dbReference>
<evidence type="ECO:0000256" key="1">
    <source>
        <dbReference type="ARBA" id="ARBA00023015"/>
    </source>
</evidence>
<dbReference type="InterPro" id="IPR035500">
    <property type="entry name" value="NHR-like_dom_sf"/>
</dbReference>
<evidence type="ECO:0000313" key="6">
    <source>
        <dbReference type="WBParaSite" id="Hba_21202"/>
    </source>
</evidence>
<organism evidence="5 6">
    <name type="scientific">Heterorhabditis bacteriophora</name>
    <name type="common">Entomopathogenic nematode worm</name>
    <dbReference type="NCBI Taxonomy" id="37862"/>
    <lineage>
        <taxon>Eukaryota</taxon>
        <taxon>Metazoa</taxon>
        <taxon>Ecdysozoa</taxon>
        <taxon>Nematoda</taxon>
        <taxon>Chromadorea</taxon>
        <taxon>Rhabditida</taxon>
        <taxon>Rhabditina</taxon>
        <taxon>Rhabditomorpha</taxon>
        <taxon>Strongyloidea</taxon>
        <taxon>Heterorhabditidae</taxon>
        <taxon>Heterorhabditis</taxon>
    </lineage>
</organism>
<dbReference type="Pfam" id="PF00104">
    <property type="entry name" value="Hormone_recep"/>
    <property type="match status" value="1"/>
</dbReference>
<proteinExistence type="predicted"/>
<keyword evidence="2" id="KW-0804">Transcription</keyword>
<keyword evidence="1" id="KW-0805">Transcription regulation</keyword>
<feature type="domain" description="NR LBD" evidence="4">
    <location>
        <begin position="1"/>
        <end position="97"/>
    </location>
</feature>
<accession>A0A1I7XV45</accession>
<protein>
    <submittedName>
        <fullName evidence="6">NR LBD domain-containing protein</fullName>
    </submittedName>
</protein>
<dbReference type="PROSITE" id="PS51843">
    <property type="entry name" value="NR_LBD"/>
    <property type="match status" value="1"/>
</dbReference>
<keyword evidence="3" id="KW-0675">Receptor</keyword>
<keyword evidence="5" id="KW-1185">Reference proteome</keyword>
<dbReference type="InterPro" id="IPR000536">
    <property type="entry name" value="Nucl_hrmn_rcpt_lig-bd"/>
</dbReference>
<dbReference type="WBParaSite" id="Hba_21202">
    <property type="protein sequence ID" value="Hba_21202"/>
    <property type="gene ID" value="Hba_21202"/>
</dbReference>
<dbReference type="PANTHER" id="PTHR46587:SF7">
    <property type="entry name" value="NUCLEAR HORMONE RECEPTOR FAMILY MEMBER NHR-19"/>
    <property type="match status" value="1"/>
</dbReference>
<dbReference type="PANTHER" id="PTHR46587">
    <property type="entry name" value="NUCLEAR HORMONE RECEPTOR FAMILY"/>
    <property type="match status" value="1"/>
</dbReference>
<name>A0A1I7XV45_HETBA</name>